<reference evidence="2" key="1">
    <citation type="journal article" date="2022" name="Mol. Ecol. Resour.">
        <title>The genomes of chicory, endive, great burdock and yacon provide insights into Asteraceae palaeo-polyploidization history and plant inulin production.</title>
        <authorList>
            <person name="Fan W."/>
            <person name="Wang S."/>
            <person name="Wang H."/>
            <person name="Wang A."/>
            <person name="Jiang F."/>
            <person name="Liu H."/>
            <person name="Zhao H."/>
            <person name="Xu D."/>
            <person name="Zhang Y."/>
        </authorList>
    </citation>
    <scope>NUCLEOTIDE SEQUENCE [LARGE SCALE GENOMIC DNA]</scope>
    <source>
        <strain evidence="2">cv. Yunnan</strain>
    </source>
</reference>
<dbReference type="EMBL" id="CM042028">
    <property type="protein sequence ID" value="KAI3799699.1"/>
    <property type="molecule type" value="Genomic_DNA"/>
</dbReference>
<evidence type="ECO:0000313" key="2">
    <source>
        <dbReference type="Proteomes" id="UP001056120"/>
    </source>
</evidence>
<name>A0ACB9HVE4_9ASTR</name>
<gene>
    <name evidence="1" type="ORF">L1987_34998</name>
</gene>
<dbReference type="Proteomes" id="UP001056120">
    <property type="component" value="Linkage Group LG11"/>
</dbReference>
<reference evidence="1 2" key="2">
    <citation type="journal article" date="2022" name="Mol. Ecol. Resour.">
        <title>The genomes of chicory, endive, great burdock and yacon provide insights into Asteraceae paleo-polyploidization history and plant inulin production.</title>
        <authorList>
            <person name="Fan W."/>
            <person name="Wang S."/>
            <person name="Wang H."/>
            <person name="Wang A."/>
            <person name="Jiang F."/>
            <person name="Liu H."/>
            <person name="Zhao H."/>
            <person name="Xu D."/>
            <person name="Zhang Y."/>
        </authorList>
    </citation>
    <scope>NUCLEOTIDE SEQUENCE [LARGE SCALE GENOMIC DNA]</scope>
    <source>
        <strain evidence="2">cv. Yunnan</strain>
        <tissue evidence="1">Leaves</tissue>
    </source>
</reference>
<organism evidence="1 2">
    <name type="scientific">Smallanthus sonchifolius</name>
    <dbReference type="NCBI Taxonomy" id="185202"/>
    <lineage>
        <taxon>Eukaryota</taxon>
        <taxon>Viridiplantae</taxon>
        <taxon>Streptophyta</taxon>
        <taxon>Embryophyta</taxon>
        <taxon>Tracheophyta</taxon>
        <taxon>Spermatophyta</taxon>
        <taxon>Magnoliopsida</taxon>
        <taxon>eudicotyledons</taxon>
        <taxon>Gunneridae</taxon>
        <taxon>Pentapetalae</taxon>
        <taxon>asterids</taxon>
        <taxon>campanulids</taxon>
        <taxon>Asterales</taxon>
        <taxon>Asteraceae</taxon>
        <taxon>Asteroideae</taxon>
        <taxon>Heliantheae alliance</taxon>
        <taxon>Millerieae</taxon>
        <taxon>Smallanthus</taxon>
    </lineage>
</organism>
<proteinExistence type="predicted"/>
<protein>
    <submittedName>
        <fullName evidence="1">Uncharacterized protein</fullName>
    </submittedName>
</protein>
<accession>A0ACB9HVE4</accession>
<evidence type="ECO:0000313" key="1">
    <source>
        <dbReference type="EMBL" id="KAI3799699.1"/>
    </source>
</evidence>
<sequence length="86" mass="9716">MLEDNKLIGLSWAPQLLSLLSGEHVTEEASQRHNRTVKHQELESLTMNMKLLKLDLVQTLESPLSEALQSLGMLIDCRETNLFTAI</sequence>
<comment type="caution">
    <text evidence="1">The sequence shown here is derived from an EMBL/GenBank/DDBJ whole genome shotgun (WGS) entry which is preliminary data.</text>
</comment>
<keyword evidence="2" id="KW-1185">Reference proteome</keyword>